<keyword evidence="3" id="KW-1185">Reference proteome</keyword>
<evidence type="ECO:0000313" key="3">
    <source>
        <dbReference type="Proteomes" id="UP000789405"/>
    </source>
</evidence>
<accession>A0A9N9JK98</accession>
<dbReference type="AlphaFoldDB" id="A0A9N9JK98"/>
<name>A0A9N9JK98_9GLOM</name>
<organism evidence="2 3">
    <name type="scientific">Dentiscutata erythropus</name>
    <dbReference type="NCBI Taxonomy" id="1348616"/>
    <lineage>
        <taxon>Eukaryota</taxon>
        <taxon>Fungi</taxon>
        <taxon>Fungi incertae sedis</taxon>
        <taxon>Mucoromycota</taxon>
        <taxon>Glomeromycotina</taxon>
        <taxon>Glomeromycetes</taxon>
        <taxon>Diversisporales</taxon>
        <taxon>Gigasporaceae</taxon>
        <taxon>Dentiscutata</taxon>
    </lineage>
</organism>
<dbReference type="EMBL" id="CAJVPY010023490">
    <property type="protein sequence ID" value="CAG8785121.1"/>
    <property type="molecule type" value="Genomic_DNA"/>
</dbReference>
<evidence type="ECO:0000256" key="1">
    <source>
        <dbReference type="SAM" id="MobiDB-lite"/>
    </source>
</evidence>
<gene>
    <name evidence="2" type="ORF">DERYTH_LOCUS20235</name>
</gene>
<feature type="region of interest" description="Disordered" evidence="1">
    <location>
        <begin position="14"/>
        <end position="52"/>
    </location>
</feature>
<reference evidence="2" key="1">
    <citation type="submission" date="2021-06" db="EMBL/GenBank/DDBJ databases">
        <authorList>
            <person name="Kallberg Y."/>
            <person name="Tangrot J."/>
            <person name="Rosling A."/>
        </authorList>
    </citation>
    <scope>NUCLEOTIDE SEQUENCE</scope>
    <source>
        <strain evidence="2">MA453B</strain>
    </source>
</reference>
<dbReference type="Proteomes" id="UP000789405">
    <property type="component" value="Unassembled WGS sequence"/>
</dbReference>
<protein>
    <submittedName>
        <fullName evidence="2">637_t:CDS:1</fullName>
    </submittedName>
</protein>
<proteinExistence type="predicted"/>
<feature type="non-terminal residue" evidence="2">
    <location>
        <position position="1"/>
    </location>
</feature>
<comment type="caution">
    <text evidence="2">The sequence shown here is derived from an EMBL/GenBank/DDBJ whole genome shotgun (WGS) entry which is preliminary data.</text>
</comment>
<evidence type="ECO:0000313" key="2">
    <source>
        <dbReference type="EMBL" id="CAG8785121.1"/>
    </source>
</evidence>
<sequence>MSFENIQYDYPEVLQEQDVDCGYENSDSTPFEESSRSTDNEEIQEEESVSLSIKQENPSMINSTHIEDMIKQLVNRSLDVDDLPRLEVCLIDN</sequence>